<keyword evidence="9" id="KW-1185">Reference proteome</keyword>
<reference evidence="8 9" key="1">
    <citation type="submission" date="2017-05" db="EMBL/GenBank/DDBJ databases">
        <title>Full genome sequence of Pseudorhodoplanes sinuspersici.</title>
        <authorList>
            <person name="Dastgheib S.M.M."/>
            <person name="Shavandi M."/>
            <person name="Tirandaz H."/>
        </authorList>
    </citation>
    <scope>NUCLEOTIDE SEQUENCE [LARGE SCALE GENOMIC DNA]</scope>
    <source>
        <strain evidence="8 9">RIPI110</strain>
    </source>
</reference>
<evidence type="ECO:0000256" key="1">
    <source>
        <dbReference type="ARBA" id="ARBA00004323"/>
    </source>
</evidence>
<comment type="subcellular location">
    <subcellularLocation>
        <location evidence="1">Golgi apparatus membrane</location>
        <topology evidence="1">Single-pass type II membrane protein</topology>
    </subcellularLocation>
</comment>
<dbReference type="SUPFAM" id="SSF52540">
    <property type="entry name" value="P-loop containing nucleoside triphosphate hydrolases"/>
    <property type="match status" value="1"/>
</dbReference>
<dbReference type="RefSeq" id="WP_086088455.1">
    <property type="nucleotide sequence ID" value="NZ_CP021112.1"/>
</dbReference>
<evidence type="ECO:0000256" key="4">
    <source>
        <dbReference type="ARBA" id="ARBA00022989"/>
    </source>
</evidence>
<dbReference type="EMBL" id="CP021112">
    <property type="protein sequence ID" value="ARQ00057.1"/>
    <property type="molecule type" value="Genomic_DNA"/>
</dbReference>
<evidence type="ECO:0000256" key="2">
    <source>
        <dbReference type="ARBA" id="ARBA00022679"/>
    </source>
</evidence>
<evidence type="ECO:0000313" key="8">
    <source>
        <dbReference type="EMBL" id="ARQ00057.1"/>
    </source>
</evidence>
<keyword evidence="3" id="KW-0812">Transmembrane</keyword>
<protein>
    <submittedName>
        <fullName evidence="8">Uncharacterized protein</fullName>
    </submittedName>
</protein>
<evidence type="ECO:0000256" key="5">
    <source>
        <dbReference type="ARBA" id="ARBA00023034"/>
    </source>
</evidence>
<dbReference type="OrthoDB" id="1407035at2"/>
<keyword evidence="6" id="KW-0472">Membrane</keyword>
<evidence type="ECO:0000256" key="6">
    <source>
        <dbReference type="ARBA" id="ARBA00023136"/>
    </source>
</evidence>
<dbReference type="Pfam" id="PF03567">
    <property type="entry name" value="Sulfotransfer_2"/>
    <property type="match status" value="1"/>
</dbReference>
<keyword evidence="2" id="KW-0808">Transferase</keyword>
<evidence type="ECO:0000256" key="3">
    <source>
        <dbReference type="ARBA" id="ARBA00022692"/>
    </source>
</evidence>
<evidence type="ECO:0000256" key="7">
    <source>
        <dbReference type="ARBA" id="ARBA00023180"/>
    </source>
</evidence>
<keyword evidence="7" id="KW-0325">Glycoprotein</keyword>
<name>A0A1W6ZRP3_9HYPH</name>
<dbReference type="GO" id="GO:0008146">
    <property type="term" value="F:sulfotransferase activity"/>
    <property type="evidence" value="ECO:0007669"/>
    <property type="project" value="InterPro"/>
</dbReference>
<proteinExistence type="predicted"/>
<dbReference type="PANTHER" id="PTHR12137">
    <property type="entry name" value="CARBOHYDRATE SULFOTRANSFERASE"/>
    <property type="match status" value="1"/>
</dbReference>
<dbReference type="GO" id="GO:0016051">
    <property type="term" value="P:carbohydrate biosynthetic process"/>
    <property type="evidence" value="ECO:0007669"/>
    <property type="project" value="InterPro"/>
</dbReference>
<dbReference type="STRING" id="1235591.CAK95_13910"/>
<keyword evidence="4" id="KW-1133">Transmembrane helix</keyword>
<dbReference type="AlphaFoldDB" id="A0A1W6ZRP3"/>
<dbReference type="InterPro" id="IPR018011">
    <property type="entry name" value="Carb_sulfotrans_8-10"/>
</dbReference>
<evidence type="ECO:0000313" key="9">
    <source>
        <dbReference type="Proteomes" id="UP000194137"/>
    </source>
</evidence>
<dbReference type="PANTHER" id="PTHR12137:SF54">
    <property type="entry name" value="CARBOHYDRATE SULFOTRANSFERASE"/>
    <property type="match status" value="1"/>
</dbReference>
<dbReference type="InterPro" id="IPR005331">
    <property type="entry name" value="Sulfotransferase"/>
</dbReference>
<sequence>MQRLKRFFRANRRAIRWRIEAEPTRWTNPDAYRFFATLMTHGYHPDGTIDVVPAHRLIYVGVPKAASSTIKKSLSRLANGNAEELQAVHRRQQSGLLSPSKVGVAPFYKLATAPDTLRFSFVRNPYERLVSCWADKFQGRPLVGGDAFVNVYLAYRKATDRTLPRGRDATLPFPVFVEMAIATCMMRIDPHWSLQDDIISMPGITLDLIGKAETFDQDYQRVLAHVGGDVMGTRMAGGKSSMQSTMNVSKRSQCRDYFDDALARRVHRAFEKDFDRFGYSSALPD</sequence>
<keyword evidence="5" id="KW-0333">Golgi apparatus</keyword>
<gene>
    <name evidence="8" type="ORF">CAK95_13910</name>
</gene>
<organism evidence="8 9">
    <name type="scientific">Pseudorhodoplanes sinuspersici</name>
    <dbReference type="NCBI Taxonomy" id="1235591"/>
    <lineage>
        <taxon>Bacteria</taxon>
        <taxon>Pseudomonadati</taxon>
        <taxon>Pseudomonadota</taxon>
        <taxon>Alphaproteobacteria</taxon>
        <taxon>Hyphomicrobiales</taxon>
        <taxon>Pseudorhodoplanes</taxon>
    </lineage>
</organism>
<accession>A0A1W6ZRP3</accession>
<dbReference type="Proteomes" id="UP000194137">
    <property type="component" value="Chromosome"/>
</dbReference>
<dbReference type="Gene3D" id="3.40.50.300">
    <property type="entry name" value="P-loop containing nucleotide triphosphate hydrolases"/>
    <property type="match status" value="1"/>
</dbReference>
<dbReference type="GO" id="GO:0016020">
    <property type="term" value="C:membrane"/>
    <property type="evidence" value="ECO:0007669"/>
    <property type="project" value="InterPro"/>
</dbReference>
<dbReference type="KEGG" id="psin:CAK95_13910"/>
<dbReference type="InterPro" id="IPR027417">
    <property type="entry name" value="P-loop_NTPase"/>
</dbReference>